<name>A0A453QGP5_AEGTS</name>
<reference evidence="4" key="1">
    <citation type="journal article" date="2014" name="Science">
        <title>Ancient hybridizations among the ancestral genomes of bread wheat.</title>
        <authorList>
            <consortium name="International Wheat Genome Sequencing Consortium,"/>
            <person name="Marcussen T."/>
            <person name="Sandve S.R."/>
            <person name="Heier L."/>
            <person name="Spannagl M."/>
            <person name="Pfeifer M."/>
            <person name="Jakobsen K.S."/>
            <person name="Wulff B.B."/>
            <person name="Steuernagel B."/>
            <person name="Mayer K.F."/>
            <person name="Olsen O.A."/>
        </authorList>
    </citation>
    <scope>NUCLEOTIDE SEQUENCE [LARGE SCALE GENOMIC DNA]</scope>
    <source>
        <strain evidence="4">cv. AL8/78</strain>
    </source>
</reference>
<organism evidence="3 4">
    <name type="scientific">Aegilops tauschii subsp. strangulata</name>
    <name type="common">Goatgrass</name>
    <dbReference type="NCBI Taxonomy" id="200361"/>
    <lineage>
        <taxon>Eukaryota</taxon>
        <taxon>Viridiplantae</taxon>
        <taxon>Streptophyta</taxon>
        <taxon>Embryophyta</taxon>
        <taxon>Tracheophyta</taxon>
        <taxon>Spermatophyta</taxon>
        <taxon>Magnoliopsida</taxon>
        <taxon>Liliopsida</taxon>
        <taxon>Poales</taxon>
        <taxon>Poaceae</taxon>
        <taxon>BOP clade</taxon>
        <taxon>Pooideae</taxon>
        <taxon>Triticodae</taxon>
        <taxon>Triticeae</taxon>
        <taxon>Triticinae</taxon>
        <taxon>Aegilops</taxon>
    </lineage>
</organism>
<evidence type="ECO:0000313" key="4">
    <source>
        <dbReference type="Proteomes" id="UP000015105"/>
    </source>
</evidence>
<dbReference type="Gramene" id="AET7Gv20112900.3">
    <property type="protein sequence ID" value="AET7Gv20112900.3"/>
    <property type="gene ID" value="AET7Gv20112900"/>
</dbReference>
<protein>
    <submittedName>
        <fullName evidence="3">Uncharacterized protein</fullName>
    </submittedName>
</protein>
<feature type="region of interest" description="Disordered" evidence="1">
    <location>
        <begin position="39"/>
        <end position="58"/>
    </location>
</feature>
<reference evidence="3" key="3">
    <citation type="journal article" date="2017" name="Nature">
        <title>Genome sequence of the progenitor of the wheat D genome Aegilops tauschii.</title>
        <authorList>
            <person name="Luo M.C."/>
            <person name="Gu Y.Q."/>
            <person name="Puiu D."/>
            <person name="Wang H."/>
            <person name="Twardziok S.O."/>
            <person name="Deal K.R."/>
            <person name="Huo N."/>
            <person name="Zhu T."/>
            <person name="Wang L."/>
            <person name="Wang Y."/>
            <person name="McGuire P.E."/>
            <person name="Liu S."/>
            <person name="Long H."/>
            <person name="Ramasamy R.K."/>
            <person name="Rodriguez J.C."/>
            <person name="Van S.L."/>
            <person name="Yuan L."/>
            <person name="Wang Z."/>
            <person name="Xia Z."/>
            <person name="Xiao L."/>
            <person name="Anderson O.D."/>
            <person name="Ouyang S."/>
            <person name="Liang Y."/>
            <person name="Zimin A.V."/>
            <person name="Pertea G."/>
            <person name="Qi P."/>
            <person name="Bennetzen J.L."/>
            <person name="Dai X."/>
            <person name="Dawson M.W."/>
            <person name="Muller H.G."/>
            <person name="Kugler K."/>
            <person name="Rivarola-Duarte L."/>
            <person name="Spannagl M."/>
            <person name="Mayer K.F.X."/>
            <person name="Lu F.H."/>
            <person name="Bevan M.W."/>
            <person name="Leroy P."/>
            <person name="Li P."/>
            <person name="You F.M."/>
            <person name="Sun Q."/>
            <person name="Liu Z."/>
            <person name="Lyons E."/>
            <person name="Wicker T."/>
            <person name="Salzberg S.L."/>
            <person name="Devos K.M."/>
            <person name="Dvorak J."/>
        </authorList>
    </citation>
    <scope>NUCLEOTIDE SEQUENCE [LARGE SCALE GENOMIC DNA]</scope>
    <source>
        <strain evidence="3">cv. AL8/78</strain>
    </source>
</reference>
<dbReference type="AlphaFoldDB" id="A0A453QGP5"/>
<feature type="compositionally biased region" description="Pro residues" evidence="1">
    <location>
        <begin position="42"/>
        <end position="58"/>
    </location>
</feature>
<feature type="transmembrane region" description="Helical" evidence="2">
    <location>
        <begin position="6"/>
        <end position="30"/>
    </location>
</feature>
<dbReference type="Proteomes" id="UP000015105">
    <property type="component" value="Chromosome 7D"/>
</dbReference>
<dbReference type="EnsemblPlants" id="AET7Gv20112900.3">
    <property type="protein sequence ID" value="AET7Gv20112900.3"/>
    <property type="gene ID" value="AET7Gv20112900"/>
</dbReference>
<keyword evidence="4" id="KW-1185">Reference proteome</keyword>
<reference evidence="3" key="5">
    <citation type="journal article" date="2021" name="G3 (Bethesda)">
        <title>Aegilops tauschii genome assembly Aet v5.0 features greater sequence contiguity and improved annotation.</title>
        <authorList>
            <person name="Wang L."/>
            <person name="Zhu T."/>
            <person name="Rodriguez J.C."/>
            <person name="Deal K.R."/>
            <person name="Dubcovsky J."/>
            <person name="McGuire P.E."/>
            <person name="Lux T."/>
            <person name="Spannagl M."/>
            <person name="Mayer K.F.X."/>
            <person name="Baldrich P."/>
            <person name="Meyers B.C."/>
            <person name="Huo N."/>
            <person name="Gu Y.Q."/>
            <person name="Zhou H."/>
            <person name="Devos K.M."/>
            <person name="Bennetzen J.L."/>
            <person name="Unver T."/>
            <person name="Budak H."/>
            <person name="Gulick P.J."/>
            <person name="Galiba G."/>
            <person name="Kalapos B."/>
            <person name="Nelson D.R."/>
            <person name="Li P."/>
            <person name="You F.M."/>
            <person name="Luo M.C."/>
            <person name="Dvorak J."/>
        </authorList>
    </citation>
    <scope>NUCLEOTIDE SEQUENCE [LARGE SCALE GENOMIC DNA]</scope>
    <source>
        <strain evidence="3">cv. AL8/78</strain>
    </source>
</reference>
<evidence type="ECO:0000256" key="1">
    <source>
        <dbReference type="SAM" id="MobiDB-lite"/>
    </source>
</evidence>
<evidence type="ECO:0000256" key="2">
    <source>
        <dbReference type="SAM" id="Phobius"/>
    </source>
</evidence>
<keyword evidence="2" id="KW-1133">Transmembrane helix</keyword>
<proteinExistence type="predicted"/>
<evidence type="ECO:0000313" key="3">
    <source>
        <dbReference type="EnsemblPlants" id="AET7Gv20112900.3"/>
    </source>
</evidence>
<keyword evidence="2" id="KW-0812">Transmembrane</keyword>
<reference evidence="4" key="2">
    <citation type="journal article" date="2017" name="Nat. Plants">
        <title>The Aegilops tauschii genome reveals multiple impacts of transposons.</title>
        <authorList>
            <person name="Zhao G."/>
            <person name="Zou C."/>
            <person name="Li K."/>
            <person name="Wang K."/>
            <person name="Li T."/>
            <person name="Gao L."/>
            <person name="Zhang X."/>
            <person name="Wang H."/>
            <person name="Yang Z."/>
            <person name="Liu X."/>
            <person name="Jiang W."/>
            <person name="Mao L."/>
            <person name="Kong X."/>
            <person name="Jiao Y."/>
            <person name="Jia J."/>
        </authorList>
    </citation>
    <scope>NUCLEOTIDE SEQUENCE [LARGE SCALE GENOMIC DNA]</scope>
    <source>
        <strain evidence="4">cv. AL8/78</strain>
    </source>
</reference>
<reference evidence="3" key="4">
    <citation type="submission" date="2019-03" db="UniProtKB">
        <authorList>
            <consortium name="EnsemblPlants"/>
        </authorList>
    </citation>
    <scope>IDENTIFICATION</scope>
</reference>
<keyword evidence="2" id="KW-0472">Membrane</keyword>
<sequence length="58" mass="6105">MIYRNWSLLSSTVVIWGSVGAAGLAGIFLFGGKVTNHRAAPSPFPPETPSPIPLRPTA</sequence>
<accession>A0A453QGP5</accession>